<dbReference type="InterPro" id="IPR050245">
    <property type="entry name" value="PrsA_foldase"/>
</dbReference>
<dbReference type="STRING" id="930152.SAMN05216565_12012"/>
<comment type="catalytic activity">
    <reaction evidence="1">
        <text>[protein]-peptidylproline (omega=180) = [protein]-peptidylproline (omega=0)</text>
        <dbReference type="Rhea" id="RHEA:16237"/>
        <dbReference type="Rhea" id="RHEA-COMP:10747"/>
        <dbReference type="Rhea" id="RHEA-COMP:10748"/>
        <dbReference type="ChEBI" id="CHEBI:83833"/>
        <dbReference type="ChEBI" id="CHEBI:83834"/>
        <dbReference type="EC" id="5.2.1.8"/>
    </reaction>
</comment>
<dbReference type="InterPro" id="IPR023058">
    <property type="entry name" value="PPIase_PpiC_CS"/>
</dbReference>
<evidence type="ECO:0000313" key="8">
    <source>
        <dbReference type="EMBL" id="SDP95944.1"/>
    </source>
</evidence>
<dbReference type="InterPro" id="IPR046357">
    <property type="entry name" value="PPIase_dom_sf"/>
</dbReference>
<dbReference type="Pfam" id="PF13145">
    <property type="entry name" value="Rotamase_2"/>
    <property type="match status" value="1"/>
</dbReference>
<keyword evidence="5 6" id="KW-0413">Isomerase</keyword>
<dbReference type="EMBL" id="FNJU01000020">
    <property type="protein sequence ID" value="SDP95944.1"/>
    <property type="molecule type" value="Genomic_DNA"/>
</dbReference>
<dbReference type="Gene3D" id="1.10.4030.10">
    <property type="entry name" value="Porin chaperone SurA, peptide-binding domain"/>
    <property type="match status" value="1"/>
</dbReference>
<evidence type="ECO:0000256" key="5">
    <source>
        <dbReference type="ARBA" id="ARBA00023235"/>
    </source>
</evidence>
<dbReference type="Gene3D" id="3.10.50.40">
    <property type="match status" value="1"/>
</dbReference>
<feature type="domain" description="PpiC" evidence="7">
    <location>
        <begin position="163"/>
        <end position="255"/>
    </location>
</feature>
<dbReference type="PROSITE" id="PS01096">
    <property type="entry name" value="PPIC_PPIASE_1"/>
    <property type="match status" value="1"/>
</dbReference>
<keyword evidence="3" id="KW-0732">Signal</keyword>
<evidence type="ECO:0000259" key="7">
    <source>
        <dbReference type="PROSITE" id="PS50198"/>
    </source>
</evidence>
<organism evidence="8 9">
    <name type="scientific">Litchfieldia salsa</name>
    <dbReference type="NCBI Taxonomy" id="930152"/>
    <lineage>
        <taxon>Bacteria</taxon>
        <taxon>Bacillati</taxon>
        <taxon>Bacillota</taxon>
        <taxon>Bacilli</taxon>
        <taxon>Bacillales</taxon>
        <taxon>Bacillaceae</taxon>
        <taxon>Litchfieldia</taxon>
    </lineage>
</organism>
<dbReference type="AlphaFoldDB" id="A0A1H0WYX2"/>
<dbReference type="SUPFAM" id="SSF54534">
    <property type="entry name" value="FKBP-like"/>
    <property type="match status" value="1"/>
</dbReference>
<reference evidence="9" key="1">
    <citation type="submission" date="2016-10" db="EMBL/GenBank/DDBJ databases">
        <authorList>
            <person name="Varghese N."/>
            <person name="Submissions S."/>
        </authorList>
    </citation>
    <scope>NUCLEOTIDE SEQUENCE [LARGE SCALE GENOMIC DNA]</scope>
    <source>
        <strain evidence="9">IBRC-M10078</strain>
    </source>
</reference>
<evidence type="ECO:0000256" key="6">
    <source>
        <dbReference type="PROSITE-ProRule" id="PRU00278"/>
    </source>
</evidence>
<gene>
    <name evidence="8" type="ORF">SAMN05216565_12012</name>
</gene>
<evidence type="ECO:0000313" key="9">
    <source>
        <dbReference type="Proteomes" id="UP000199159"/>
    </source>
</evidence>
<evidence type="ECO:0000256" key="2">
    <source>
        <dbReference type="ARBA" id="ARBA00013194"/>
    </source>
</evidence>
<dbReference type="Proteomes" id="UP000199159">
    <property type="component" value="Unassembled WGS sequence"/>
</dbReference>
<dbReference type="PROSITE" id="PS50198">
    <property type="entry name" value="PPIC_PPIASE_2"/>
    <property type="match status" value="1"/>
</dbReference>
<proteinExistence type="predicted"/>
<dbReference type="InterPro" id="IPR000297">
    <property type="entry name" value="PPIase_PpiC"/>
</dbReference>
<sequence length="302" mass="34767">MNTKILWGIIGFLVLLNCLTVAYFFSNNQGGFKKVSTSVDINSSTEETVGKIGNTVITRQEWLVELEKRYGKETLEDMIDEKVIKEMASKYKIDISEDVIEREVTMIKTMYNPLDHEKINDDQWREQIEMSLLLEELVTKDAVISEEELQQFYDQNKDLYDIPTTYHLSHIVVKNVEEANQVVKELDNGSNFSALAMEKSIDEFSASQGGELGFVSEESGFVPEGYIEKAKQMDLNQWSEPIELEEGYAVIHLHEVIPGVTYSFDEVKNQIRRQIAIDQVQGALSIKSFWEEAEVSWFYENE</sequence>
<dbReference type="InterPro" id="IPR027304">
    <property type="entry name" value="Trigger_fact/SurA_dom_sf"/>
</dbReference>
<dbReference type="PANTHER" id="PTHR47245">
    <property type="entry name" value="PEPTIDYLPROLYL ISOMERASE"/>
    <property type="match status" value="1"/>
</dbReference>
<dbReference type="RefSeq" id="WP_090859509.1">
    <property type="nucleotide sequence ID" value="NZ_FNJU01000020.1"/>
</dbReference>
<accession>A0A1H0WYX2</accession>
<dbReference type="SUPFAM" id="SSF109998">
    <property type="entry name" value="Triger factor/SurA peptide-binding domain-like"/>
    <property type="match status" value="1"/>
</dbReference>
<keyword evidence="4 6" id="KW-0697">Rotamase</keyword>
<evidence type="ECO:0000256" key="3">
    <source>
        <dbReference type="ARBA" id="ARBA00022729"/>
    </source>
</evidence>
<dbReference type="EC" id="5.2.1.8" evidence="2"/>
<evidence type="ECO:0000256" key="1">
    <source>
        <dbReference type="ARBA" id="ARBA00000971"/>
    </source>
</evidence>
<keyword evidence="9" id="KW-1185">Reference proteome</keyword>
<dbReference type="GO" id="GO:0003755">
    <property type="term" value="F:peptidyl-prolyl cis-trans isomerase activity"/>
    <property type="evidence" value="ECO:0007669"/>
    <property type="project" value="UniProtKB-KW"/>
</dbReference>
<dbReference type="PANTHER" id="PTHR47245:SF1">
    <property type="entry name" value="FOLDASE PROTEIN PRSA"/>
    <property type="match status" value="1"/>
</dbReference>
<name>A0A1H0WYX2_9BACI</name>
<dbReference type="OrthoDB" id="2677468at2"/>
<evidence type="ECO:0000256" key="4">
    <source>
        <dbReference type="ARBA" id="ARBA00023110"/>
    </source>
</evidence>
<protein>
    <recommendedName>
        <fullName evidence="2">peptidylprolyl isomerase</fullName>
        <ecNumber evidence="2">5.2.1.8</ecNumber>
    </recommendedName>
</protein>